<dbReference type="RefSeq" id="WP_063192030.1">
    <property type="nucleotide sequence ID" value="NZ_JBLGCT010000001.1"/>
</dbReference>
<protein>
    <submittedName>
        <fullName evidence="1">Uncharacterized protein</fullName>
    </submittedName>
</protein>
<evidence type="ECO:0000313" key="2">
    <source>
        <dbReference type="Proteomes" id="UP000076510"/>
    </source>
</evidence>
<sequence length="228" mass="26010">MSYTKKVYQENIIRNVEKINLQTLKENDLTPLLNLLDNTLDILEGINQNAPEISELWNEIASDVISSVNSATSGFYRQAIITLRSVLELGCNSFYYVDHKVEYHLFKMHDAKADKYVSALIRDYDFFTSNYISSFYNDIKSIQTSDNSVSNYLNKTYQQLSDVVHGRYKTLTKQSTLTVGYDKQQLSFFKDKLSSVLGILSTMYTLRFGVTGNTSLTTLANTTGTVRF</sequence>
<dbReference type="EMBL" id="LQQY01000047">
    <property type="protein sequence ID" value="KZE43580.1"/>
    <property type="molecule type" value="Genomic_DNA"/>
</dbReference>
<dbReference type="OrthoDB" id="5186494at2"/>
<reference evidence="2" key="1">
    <citation type="submission" date="2016-01" db="EMBL/GenBank/DDBJ databases">
        <title>Whole genome sequencing of Bhargavaea cecembensis T14.</title>
        <authorList>
            <person name="Hong K.W."/>
        </authorList>
    </citation>
    <scope>NUCLEOTIDE SEQUENCE [LARGE SCALE GENOMIC DNA]</scope>
    <source>
        <strain evidence="2">M19</strain>
    </source>
</reference>
<name>A0A161T304_9BACI</name>
<gene>
    <name evidence="1" type="ORF">AV649_10285</name>
</gene>
<organism evidence="1 2">
    <name type="scientific">Rossellomorea marisflavi</name>
    <dbReference type="NCBI Taxonomy" id="189381"/>
    <lineage>
        <taxon>Bacteria</taxon>
        <taxon>Bacillati</taxon>
        <taxon>Bacillota</taxon>
        <taxon>Bacilli</taxon>
        <taxon>Bacillales</taxon>
        <taxon>Bacillaceae</taxon>
        <taxon>Rossellomorea</taxon>
    </lineage>
</organism>
<dbReference type="AlphaFoldDB" id="A0A161T304"/>
<dbReference type="Proteomes" id="UP000076510">
    <property type="component" value="Unassembled WGS sequence"/>
</dbReference>
<evidence type="ECO:0000313" key="1">
    <source>
        <dbReference type="EMBL" id="KZE43580.1"/>
    </source>
</evidence>
<accession>A0A161T304</accession>
<proteinExistence type="predicted"/>
<comment type="caution">
    <text evidence="1">The sequence shown here is derived from an EMBL/GenBank/DDBJ whole genome shotgun (WGS) entry which is preliminary data.</text>
</comment>